<gene>
    <name evidence="1" type="ORF">BXP70_16695</name>
</gene>
<comment type="caution">
    <text evidence="1">The sequence shown here is derived from an EMBL/GenBank/DDBJ whole genome shotgun (WGS) entry which is preliminary data.</text>
</comment>
<dbReference type="CDD" id="cd02440">
    <property type="entry name" value="AdoMet_MTases"/>
    <property type="match status" value="1"/>
</dbReference>
<evidence type="ECO:0000313" key="1">
    <source>
        <dbReference type="EMBL" id="OUJ72936.1"/>
    </source>
</evidence>
<proteinExistence type="predicted"/>
<keyword evidence="1" id="KW-0489">Methyltransferase</keyword>
<keyword evidence="2" id="KW-1185">Reference proteome</keyword>
<dbReference type="Proteomes" id="UP000194873">
    <property type="component" value="Unassembled WGS sequence"/>
</dbReference>
<dbReference type="OrthoDB" id="3896938at2"/>
<name>A0A243WC26_9BACT</name>
<dbReference type="AlphaFoldDB" id="A0A243WC26"/>
<dbReference type="Gene3D" id="3.40.50.150">
    <property type="entry name" value="Vaccinia Virus protein VP39"/>
    <property type="match status" value="1"/>
</dbReference>
<dbReference type="GO" id="GO:0032259">
    <property type="term" value="P:methylation"/>
    <property type="evidence" value="ECO:0007669"/>
    <property type="project" value="UniProtKB-KW"/>
</dbReference>
<reference evidence="1 2" key="1">
    <citation type="submission" date="2017-01" db="EMBL/GenBank/DDBJ databases">
        <title>A new Hymenobacter.</title>
        <authorList>
            <person name="Liang Y."/>
            <person name="Feng F."/>
        </authorList>
    </citation>
    <scope>NUCLEOTIDE SEQUENCE [LARGE SCALE GENOMIC DNA]</scope>
    <source>
        <strain evidence="1">MIMBbqt21</strain>
    </source>
</reference>
<organism evidence="1 2">
    <name type="scientific">Hymenobacter crusticola</name>
    <dbReference type="NCBI Taxonomy" id="1770526"/>
    <lineage>
        <taxon>Bacteria</taxon>
        <taxon>Pseudomonadati</taxon>
        <taxon>Bacteroidota</taxon>
        <taxon>Cytophagia</taxon>
        <taxon>Cytophagales</taxon>
        <taxon>Hymenobacteraceae</taxon>
        <taxon>Hymenobacter</taxon>
    </lineage>
</organism>
<dbReference type="Pfam" id="PF13489">
    <property type="entry name" value="Methyltransf_23"/>
    <property type="match status" value="1"/>
</dbReference>
<dbReference type="SUPFAM" id="SSF53335">
    <property type="entry name" value="S-adenosyl-L-methionine-dependent methyltransferases"/>
    <property type="match status" value="1"/>
</dbReference>
<dbReference type="GO" id="GO:0008168">
    <property type="term" value="F:methyltransferase activity"/>
    <property type="evidence" value="ECO:0007669"/>
    <property type="project" value="UniProtKB-KW"/>
</dbReference>
<dbReference type="InterPro" id="IPR029063">
    <property type="entry name" value="SAM-dependent_MTases_sf"/>
</dbReference>
<accession>A0A243WC26</accession>
<sequence>MYTTIKQAVKTVVTKQALFKYEPFFRFLLYQLYKGTTYQCVVCAKKSQRFIALGDDKLCAYCGSLARDRRLWSIISGQFIKAGTSILDFSPSRSLYRILKQNTTITYASTDLSGDFISDFQYDITQIDEGNERYDLILCYHILEHIEQDMVAMQELYRVLKKGGSCIVQTPFKEGDIYENYSIKTEKARLLHFGQEDHVRIYSVNGLVSRLTQCGFNVELREYTEAADNYFGFKPNEKVLICMKE</sequence>
<keyword evidence="1" id="KW-0808">Transferase</keyword>
<evidence type="ECO:0000313" key="2">
    <source>
        <dbReference type="Proteomes" id="UP000194873"/>
    </source>
</evidence>
<dbReference type="RefSeq" id="WP_086595230.1">
    <property type="nucleotide sequence ID" value="NZ_MTSE01000008.1"/>
</dbReference>
<dbReference type="EMBL" id="MTSE01000008">
    <property type="protein sequence ID" value="OUJ72936.1"/>
    <property type="molecule type" value="Genomic_DNA"/>
</dbReference>
<protein>
    <submittedName>
        <fullName evidence="1">SAM-dependent methyltransferase</fullName>
    </submittedName>
</protein>